<comment type="caution">
    <text evidence="1">The sequence shown here is derived from an EMBL/GenBank/DDBJ whole genome shotgun (WGS) entry which is preliminary data.</text>
</comment>
<dbReference type="Proteomes" id="UP000790347">
    <property type="component" value="Unassembled WGS sequence"/>
</dbReference>
<sequence>MVHSISNPWGHNNQRKKIEKTSITFHSIYSLFGHFGAMQPASKLGPTTTSATGNK</sequence>
<organism evidence="1 2">
    <name type="scientific">Dermatophagoides farinae</name>
    <name type="common">American house dust mite</name>
    <dbReference type="NCBI Taxonomy" id="6954"/>
    <lineage>
        <taxon>Eukaryota</taxon>
        <taxon>Metazoa</taxon>
        <taxon>Ecdysozoa</taxon>
        <taxon>Arthropoda</taxon>
        <taxon>Chelicerata</taxon>
        <taxon>Arachnida</taxon>
        <taxon>Acari</taxon>
        <taxon>Acariformes</taxon>
        <taxon>Sarcoptiformes</taxon>
        <taxon>Astigmata</taxon>
        <taxon>Psoroptidia</taxon>
        <taxon>Analgoidea</taxon>
        <taxon>Pyroglyphidae</taxon>
        <taxon>Dermatophagoidinae</taxon>
        <taxon>Dermatophagoides</taxon>
    </lineage>
</organism>
<dbReference type="EMBL" id="ASGP02000002">
    <property type="protein sequence ID" value="KAH9522254.1"/>
    <property type="molecule type" value="Genomic_DNA"/>
</dbReference>
<dbReference type="AlphaFoldDB" id="A0A922I938"/>
<protein>
    <submittedName>
        <fullName evidence="1">Uncharacterized protein</fullName>
    </submittedName>
</protein>
<name>A0A922I938_DERFA</name>
<evidence type="ECO:0000313" key="2">
    <source>
        <dbReference type="Proteomes" id="UP000790347"/>
    </source>
</evidence>
<proteinExistence type="predicted"/>
<keyword evidence="2" id="KW-1185">Reference proteome</keyword>
<reference evidence="1" key="2">
    <citation type="journal article" date="2022" name="Res Sq">
        <title>Comparative Genomics Reveals Insights into the Divergent Evolution of Astigmatic Mites and Household Pest Adaptations.</title>
        <authorList>
            <person name="Xiong Q."/>
            <person name="Wan A.T.-Y."/>
            <person name="Liu X.-Y."/>
            <person name="Fung C.S.-H."/>
            <person name="Xiao X."/>
            <person name="Malainual N."/>
            <person name="Hou J."/>
            <person name="Wang L."/>
            <person name="Wang M."/>
            <person name="Yang K."/>
            <person name="Cui Y."/>
            <person name="Leung E."/>
            <person name="Nong W."/>
            <person name="Shin S.-K."/>
            <person name="Au S."/>
            <person name="Jeong K.Y."/>
            <person name="Chew F.T."/>
            <person name="Hui J."/>
            <person name="Leung T.F."/>
            <person name="Tungtrongchitr A."/>
            <person name="Zhong N."/>
            <person name="Liu Z."/>
            <person name="Tsui S."/>
        </authorList>
    </citation>
    <scope>NUCLEOTIDE SEQUENCE</scope>
    <source>
        <strain evidence="1">Derf</strain>
        <tissue evidence="1">Whole organism</tissue>
    </source>
</reference>
<accession>A0A922I938</accession>
<evidence type="ECO:0000313" key="1">
    <source>
        <dbReference type="EMBL" id="KAH9522254.1"/>
    </source>
</evidence>
<gene>
    <name evidence="1" type="ORF">DERF_005842</name>
</gene>
<reference evidence="1" key="1">
    <citation type="submission" date="2013-05" db="EMBL/GenBank/DDBJ databases">
        <authorList>
            <person name="Yim A.K.Y."/>
            <person name="Chan T.F."/>
            <person name="Ji K.M."/>
            <person name="Liu X.Y."/>
            <person name="Zhou J.W."/>
            <person name="Li R.Q."/>
            <person name="Yang K.Y."/>
            <person name="Li J."/>
            <person name="Li M."/>
            <person name="Law P.T.W."/>
            <person name="Wu Y.L."/>
            <person name="Cai Z.L."/>
            <person name="Qin H."/>
            <person name="Bao Y."/>
            <person name="Leung R.K.K."/>
            <person name="Ng P.K.S."/>
            <person name="Zou J."/>
            <person name="Zhong X.J."/>
            <person name="Ran P.X."/>
            <person name="Zhong N.S."/>
            <person name="Liu Z.G."/>
            <person name="Tsui S.K.W."/>
        </authorList>
    </citation>
    <scope>NUCLEOTIDE SEQUENCE</scope>
    <source>
        <strain evidence="1">Derf</strain>
        <tissue evidence="1">Whole organism</tissue>
    </source>
</reference>